<feature type="transmembrane region" description="Helical" evidence="1">
    <location>
        <begin position="57"/>
        <end position="79"/>
    </location>
</feature>
<evidence type="ECO:0000313" key="3">
    <source>
        <dbReference type="Proteomes" id="UP000217790"/>
    </source>
</evidence>
<reference evidence="3" key="1">
    <citation type="journal article" date="2017" name="Nat. Ecol. Evol.">
        <title>Genome expansion and lineage-specific genetic innovations in the forest pathogenic fungi Armillaria.</title>
        <authorList>
            <person name="Sipos G."/>
            <person name="Prasanna A.N."/>
            <person name="Walter M.C."/>
            <person name="O'Connor E."/>
            <person name="Balint B."/>
            <person name="Krizsan K."/>
            <person name="Kiss B."/>
            <person name="Hess J."/>
            <person name="Varga T."/>
            <person name="Slot J."/>
            <person name="Riley R."/>
            <person name="Boka B."/>
            <person name="Rigling D."/>
            <person name="Barry K."/>
            <person name="Lee J."/>
            <person name="Mihaltcheva S."/>
            <person name="LaButti K."/>
            <person name="Lipzen A."/>
            <person name="Waldron R."/>
            <person name="Moloney N.M."/>
            <person name="Sperisen C."/>
            <person name="Kredics L."/>
            <person name="Vagvoelgyi C."/>
            <person name="Patrignani A."/>
            <person name="Fitzpatrick D."/>
            <person name="Nagy I."/>
            <person name="Doyle S."/>
            <person name="Anderson J.B."/>
            <person name="Grigoriev I.V."/>
            <person name="Gueldener U."/>
            <person name="Muensterkoetter M."/>
            <person name="Nagy L.G."/>
        </authorList>
    </citation>
    <scope>NUCLEOTIDE SEQUENCE [LARGE SCALE GENOMIC DNA]</scope>
    <source>
        <strain evidence="3">Ar21-2</strain>
    </source>
</reference>
<sequence length="117" mass="13247">MLKLLSNFLAFVQAISLEYKPAVRRDQRNKNSVRSAAAKVGHVHQSAARKFTMPECVMVFSTISCIPLVFLSGIPLFFFPISLPTKTICHLTRTRYTYSISLLRRSNATHTESHGIY</sequence>
<protein>
    <submittedName>
        <fullName evidence="2">Uncharacterized protein</fullName>
    </submittedName>
</protein>
<gene>
    <name evidence="2" type="ORF">ARMGADRAFT_1012207</name>
</gene>
<organism evidence="2 3">
    <name type="scientific">Armillaria gallica</name>
    <name type="common">Bulbous honey fungus</name>
    <name type="synonym">Armillaria bulbosa</name>
    <dbReference type="NCBI Taxonomy" id="47427"/>
    <lineage>
        <taxon>Eukaryota</taxon>
        <taxon>Fungi</taxon>
        <taxon>Dikarya</taxon>
        <taxon>Basidiomycota</taxon>
        <taxon>Agaricomycotina</taxon>
        <taxon>Agaricomycetes</taxon>
        <taxon>Agaricomycetidae</taxon>
        <taxon>Agaricales</taxon>
        <taxon>Marasmiineae</taxon>
        <taxon>Physalacriaceae</taxon>
        <taxon>Armillaria</taxon>
    </lineage>
</organism>
<accession>A0A2H3DJP7</accession>
<dbReference type="EMBL" id="KZ293655">
    <property type="protein sequence ID" value="PBK94074.1"/>
    <property type="molecule type" value="Genomic_DNA"/>
</dbReference>
<evidence type="ECO:0000313" key="2">
    <source>
        <dbReference type="EMBL" id="PBK94074.1"/>
    </source>
</evidence>
<evidence type="ECO:0000256" key="1">
    <source>
        <dbReference type="SAM" id="Phobius"/>
    </source>
</evidence>
<keyword evidence="1" id="KW-0472">Membrane</keyword>
<keyword evidence="1" id="KW-0812">Transmembrane</keyword>
<keyword evidence="1" id="KW-1133">Transmembrane helix</keyword>
<proteinExistence type="predicted"/>
<dbReference type="Proteomes" id="UP000217790">
    <property type="component" value="Unassembled WGS sequence"/>
</dbReference>
<dbReference type="AlphaFoldDB" id="A0A2H3DJP7"/>
<keyword evidence="3" id="KW-1185">Reference proteome</keyword>
<dbReference type="InParanoid" id="A0A2H3DJP7"/>
<name>A0A2H3DJP7_ARMGA</name>